<dbReference type="EMBL" id="CM032189">
    <property type="protein sequence ID" value="KAG7087014.1"/>
    <property type="molecule type" value="Genomic_DNA"/>
</dbReference>
<dbReference type="RefSeq" id="XP_043003485.1">
    <property type="nucleotide sequence ID" value="XM_043158142.1"/>
</dbReference>
<dbReference type="InterPro" id="IPR050251">
    <property type="entry name" value="HpcH-HpaI_aldolase"/>
</dbReference>
<dbReference type="InterPro" id="IPR040442">
    <property type="entry name" value="Pyrv_kinase-like_dom_sf"/>
</dbReference>
<name>A0A9P7RNN7_9AGAR</name>
<dbReference type="AlphaFoldDB" id="A0A9P7RNN7"/>
<evidence type="ECO:0000256" key="2">
    <source>
        <dbReference type="ARBA" id="ARBA00022723"/>
    </source>
</evidence>
<dbReference type="InterPro" id="IPR005000">
    <property type="entry name" value="Aldolase/citrate-lyase_domain"/>
</dbReference>
<evidence type="ECO:0000313" key="6">
    <source>
        <dbReference type="Proteomes" id="UP001049176"/>
    </source>
</evidence>
<dbReference type="GeneID" id="66082067"/>
<protein>
    <recommendedName>
        <fullName evidence="4">HpcH/HpaI aldolase/citrate lyase domain-containing protein</fullName>
    </recommendedName>
</protein>
<dbReference type="SUPFAM" id="SSF51621">
    <property type="entry name" value="Phosphoenolpyruvate/pyruvate domain"/>
    <property type="match status" value="1"/>
</dbReference>
<dbReference type="Pfam" id="PF03328">
    <property type="entry name" value="HpcH_HpaI"/>
    <property type="match status" value="1"/>
</dbReference>
<sequence length="268" mass="28329">METHALLRSFKANTPAFGLWLTNGGFFHARALAQASPRISWIMIDCEHGLVGLNPGAAELIAAVHGVRDGPSALVRIAATGMSTGVNWQIKYALDAGARGVLIPMVNTVEQAKSIAEDTKYPPLGRRGYGGAYTHGNWGVSRPEYFKNANENVMVIVQIETVEAVQNIREIAAIDGIDGVFVGPSDLSITLGFPPPSPDPHPDVEKVIQHILDVAHGAGKKCAIYCSNGQQAAHRATQGFDMINVISDIGALSQGIVANVAAAEASKS</sequence>
<keyword evidence="6" id="KW-1185">Reference proteome</keyword>
<dbReference type="GO" id="GO:0016832">
    <property type="term" value="F:aldehyde-lyase activity"/>
    <property type="evidence" value="ECO:0007669"/>
    <property type="project" value="TreeGrafter"/>
</dbReference>
<dbReference type="OrthoDB" id="1621678at2759"/>
<organism evidence="5 6">
    <name type="scientific">Marasmius oreades</name>
    <name type="common">fairy-ring Marasmius</name>
    <dbReference type="NCBI Taxonomy" id="181124"/>
    <lineage>
        <taxon>Eukaryota</taxon>
        <taxon>Fungi</taxon>
        <taxon>Dikarya</taxon>
        <taxon>Basidiomycota</taxon>
        <taxon>Agaricomycotina</taxon>
        <taxon>Agaricomycetes</taxon>
        <taxon>Agaricomycetidae</taxon>
        <taxon>Agaricales</taxon>
        <taxon>Marasmiineae</taxon>
        <taxon>Marasmiaceae</taxon>
        <taxon>Marasmius</taxon>
    </lineage>
</organism>
<dbReference type="Gene3D" id="3.20.20.60">
    <property type="entry name" value="Phosphoenolpyruvate-binding domains"/>
    <property type="match status" value="1"/>
</dbReference>
<accession>A0A9P7RNN7</accession>
<feature type="domain" description="HpcH/HpaI aldolase/citrate lyase" evidence="4">
    <location>
        <begin position="40"/>
        <end position="245"/>
    </location>
</feature>
<keyword evidence="2" id="KW-0479">Metal-binding</keyword>
<reference evidence="5" key="1">
    <citation type="journal article" date="2021" name="Genome Biol. Evol.">
        <title>The assembled and annotated genome of the fairy-ring fungus Marasmius oreades.</title>
        <authorList>
            <person name="Hiltunen M."/>
            <person name="Ament-Velasquez S.L."/>
            <person name="Johannesson H."/>
        </authorList>
    </citation>
    <scope>NUCLEOTIDE SEQUENCE</scope>
    <source>
        <strain evidence="5">03SP1</strain>
    </source>
</reference>
<dbReference type="InterPro" id="IPR015813">
    <property type="entry name" value="Pyrv/PenolPyrv_kinase-like_dom"/>
</dbReference>
<dbReference type="Proteomes" id="UP001049176">
    <property type="component" value="Chromosome 9"/>
</dbReference>
<comment type="similarity">
    <text evidence="1">Belongs to the HpcH/HpaI aldolase family.</text>
</comment>
<gene>
    <name evidence="5" type="ORF">E1B28_012992</name>
</gene>
<dbReference type="KEGG" id="more:E1B28_012992"/>
<evidence type="ECO:0000256" key="3">
    <source>
        <dbReference type="ARBA" id="ARBA00023239"/>
    </source>
</evidence>
<dbReference type="GO" id="GO:0005737">
    <property type="term" value="C:cytoplasm"/>
    <property type="evidence" value="ECO:0007669"/>
    <property type="project" value="TreeGrafter"/>
</dbReference>
<dbReference type="PANTHER" id="PTHR30502">
    <property type="entry name" value="2-KETO-3-DEOXY-L-RHAMNONATE ALDOLASE"/>
    <property type="match status" value="1"/>
</dbReference>
<proteinExistence type="inferred from homology"/>
<dbReference type="GO" id="GO:0046872">
    <property type="term" value="F:metal ion binding"/>
    <property type="evidence" value="ECO:0007669"/>
    <property type="project" value="UniProtKB-KW"/>
</dbReference>
<keyword evidence="3" id="KW-0456">Lyase</keyword>
<evidence type="ECO:0000313" key="5">
    <source>
        <dbReference type="EMBL" id="KAG7087014.1"/>
    </source>
</evidence>
<evidence type="ECO:0000259" key="4">
    <source>
        <dbReference type="Pfam" id="PF03328"/>
    </source>
</evidence>
<evidence type="ECO:0000256" key="1">
    <source>
        <dbReference type="ARBA" id="ARBA00005568"/>
    </source>
</evidence>
<comment type="caution">
    <text evidence="5">The sequence shown here is derived from an EMBL/GenBank/DDBJ whole genome shotgun (WGS) entry which is preliminary data.</text>
</comment>
<dbReference type="PANTHER" id="PTHR30502:SF0">
    <property type="entry name" value="PHOSPHOENOLPYRUVATE CARBOXYLASE FAMILY PROTEIN"/>
    <property type="match status" value="1"/>
</dbReference>